<evidence type="ECO:0000256" key="3">
    <source>
        <dbReference type="ARBA" id="ARBA00022833"/>
    </source>
</evidence>
<protein>
    <recommendedName>
        <fullName evidence="5">MYND-type domain-containing protein</fullName>
    </recommendedName>
</protein>
<dbReference type="Gene3D" id="6.10.140.2220">
    <property type="match status" value="1"/>
</dbReference>
<evidence type="ECO:0000256" key="2">
    <source>
        <dbReference type="ARBA" id="ARBA00022771"/>
    </source>
</evidence>
<gene>
    <name evidence="6" type="ORF">EGYM00163_LOCUS38468</name>
</gene>
<dbReference type="EMBL" id="HBJA01111553">
    <property type="protein sequence ID" value="CAE0827207.1"/>
    <property type="molecule type" value="Transcribed_RNA"/>
</dbReference>
<dbReference type="GO" id="GO:0008270">
    <property type="term" value="F:zinc ion binding"/>
    <property type="evidence" value="ECO:0007669"/>
    <property type="project" value="UniProtKB-KW"/>
</dbReference>
<dbReference type="PROSITE" id="PS50865">
    <property type="entry name" value="ZF_MYND_2"/>
    <property type="match status" value="1"/>
</dbReference>
<keyword evidence="1" id="KW-0479">Metal-binding</keyword>
<accession>A0A7S4G763</accession>
<name>A0A7S4G763_9EUGL</name>
<dbReference type="InterPro" id="IPR002893">
    <property type="entry name" value="Znf_MYND"/>
</dbReference>
<evidence type="ECO:0000256" key="1">
    <source>
        <dbReference type="ARBA" id="ARBA00022723"/>
    </source>
</evidence>
<evidence type="ECO:0000256" key="4">
    <source>
        <dbReference type="PROSITE-ProRule" id="PRU00134"/>
    </source>
</evidence>
<keyword evidence="3" id="KW-0862">Zinc</keyword>
<organism evidence="6">
    <name type="scientific">Eutreptiella gymnastica</name>
    <dbReference type="NCBI Taxonomy" id="73025"/>
    <lineage>
        <taxon>Eukaryota</taxon>
        <taxon>Discoba</taxon>
        <taxon>Euglenozoa</taxon>
        <taxon>Euglenida</taxon>
        <taxon>Spirocuta</taxon>
        <taxon>Euglenophyceae</taxon>
        <taxon>Eutreptiales</taxon>
        <taxon>Eutreptiaceae</taxon>
        <taxon>Eutreptiella</taxon>
    </lineage>
</organism>
<sequence>MYGDLLSSLSAIDCCSVVTSLSQYDDFKHGYTLPLAETKSATRLIKTLNNAMATDPTGQNPEAAQLMRKVLDCMTTQVIEHAYILGDTALQQFYRTHVRGVLFTLIGEPEGVIKPKLFYITCARVQQTLTWETPCKRLVEQYNPANTFLVEIAVTIEGYDAHSVSRTLCLKRDGTVLSEQMMLDAARADPHADARLNWPAGYRALLPKTLKTEAKKLRQGLLRPPPTLEERMQLATKVFSFIARGVAAIASHVMVVARTGLNELGRCAVAIPLSEDSDLESVQLHCISEVSLPKVLSYAGGSEHLVTKYDPQTSFVLEIALCAGEAMRVAQSIVMTQNGERLHHCEYWRCFAVEPEPGTFCRCGLCKVTYYCSKECQRKHLKAHKQFCKAMAQEGK</sequence>
<dbReference type="SUPFAM" id="SSF144232">
    <property type="entry name" value="HIT/MYND zinc finger-like"/>
    <property type="match status" value="1"/>
</dbReference>
<feature type="domain" description="MYND-type" evidence="5">
    <location>
        <begin position="347"/>
        <end position="388"/>
    </location>
</feature>
<keyword evidence="2 4" id="KW-0863">Zinc-finger</keyword>
<dbReference type="Pfam" id="PF01753">
    <property type="entry name" value="zf-MYND"/>
    <property type="match status" value="1"/>
</dbReference>
<reference evidence="6" key="1">
    <citation type="submission" date="2021-01" db="EMBL/GenBank/DDBJ databases">
        <authorList>
            <person name="Corre E."/>
            <person name="Pelletier E."/>
            <person name="Niang G."/>
            <person name="Scheremetjew M."/>
            <person name="Finn R."/>
            <person name="Kale V."/>
            <person name="Holt S."/>
            <person name="Cochrane G."/>
            <person name="Meng A."/>
            <person name="Brown T."/>
            <person name="Cohen L."/>
        </authorList>
    </citation>
    <scope>NUCLEOTIDE SEQUENCE</scope>
    <source>
        <strain evidence="6">CCMP1594</strain>
    </source>
</reference>
<evidence type="ECO:0000259" key="5">
    <source>
        <dbReference type="PROSITE" id="PS50865"/>
    </source>
</evidence>
<evidence type="ECO:0000313" key="6">
    <source>
        <dbReference type="EMBL" id="CAE0827207.1"/>
    </source>
</evidence>
<dbReference type="AlphaFoldDB" id="A0A7S4G763"/>
<proteinExistence type="predicted"/>